<reference evidence="3 4" key="1">
    <citation type="journal article" date="2011" name="Science">
        <title>The ecoresponsive genome of Daphnia pulex.</title>
        <authorList>
            <person name="Colbourne J.K."/>
            <person name="Pfrender M.E."/>
            <person name="Gilbert D."/>
            <person name="Thomas W.K."/>
            <person name="Tucker A."/>
            <person name="Oakley T.H."/>
            <person name="Tokishita S."/>
            <person name="Aerts A."/>
            <person name="Arnold G.J."/>
            <person name="Basu M.K."/>
            <person name="Bauer D.J."/>
            <person name="Caceres C.E."/>
            <person name="Carmel L."/>
            <person name="Casola C."/>
            <person name="Choi J.H."/>
            <person name="Detter J.C."/>
            <person name="Dong Q."/>
            <person name="Dusheyko S."/>
            <person name="Eads B.D."/>
            <person name="Frohlich T."/>
            <person name="Geiler-Samerotte K.A."/>
            <person name="Gerlach D."/>
            <person name="Hatcher P."/>
            <person name="Jogdeo S."/>
            <person name="Krijgsveld J."/>
            <person name="Kriventseva E.V."/>
            <person name="Kultz D."/>
            <person name="Laforsch C."/>
            <person name="Lindquist E."/>
            <person name="Lopez J."/>
            <person name="Manak J.R."/>
            <person name="Muller J."/>
            <person name="Pangilinan J."/>
            <person name="Patwardhan R.P."/>
            <person name="Pitluck S."/>
            <person name="Pritham E.J."/>
            <person name="Rechtsteiner A."/>
            <person name="Rho M."/>
            <person name="Rogozin I.B."/>
            <person name="Sakarya O."/>
            <person name="Salamov A."/>
            <person name="Schaack S."/>
            <person name="Shapiro H."/>
            <person name="Shiga Y."/>
            <person name="Skalitzky C."/>
            <person name="Smith Z."/>
            <person name="Souvorov A."/>
            <person name="Sung W."/>
            <person name="Tang Z."/>
            <person name="Tsuchiya D."/>
            <person name="Tu H."/>
            <person name="Vos H."/>
            <person name="Wang M."/>
            <person name="Wolf Y.I."/>
            <person name="Yamagata H."/>
            <person name="Yamada T."/>
            <person name="Ye Y."/>
            <person name="Shaw J.R."/>
            <person name="Andrews J."/>
            <person name="Crease T.J."/>
            <person name="Tang H."/>
            <person name="Lucas S.M."/>
            <person name="Robertson H.M."/>
            <person name="Bork P."/>
            <person name="Koonin E.V."/>
            <person name="Zdobnov E.M."/>
            <person name="Grigoriev I.V."/>
            <person name="Lynch M."/>
            <person name="Boore J.L."/>
        </authorList>
    </citation>
    <scope>NUCLEOTIDE SEQUENCE [LARGE SCALE GENOMIC DNA]</scope>
</reference>
<dbReference type="SUPFAM" id="SSF57625">
    <property type="entry name" value="Invertebrate chitin-binding proteins"/>
    <property type="match status" value="1"/>
</dbReference>
<keyword evidence="4" id="KW-1185">Reference proteome</keyword>
<dbReference type="Pfam" id="PF01607">
    <property type="entry name" value="CBM_14"/>
    <property type="match status" value="1"/>
</dbReference>
<dbReference type="AlphaFoldDB" id="E9G4Q8"/>
<accession>E9G4Q8</accession>
<dbReference type="InterPro" id="IPR036508">
    <property type="entry name" value="Chitin-bd_dom_sf"/>
</dbReference>
<dbReference type="PROSITE" id="PS50940">
    <property type="entry name" value="CHIT_BIND_II"/>
    <property type="match status" value="1"/>
</dbReference>
<gene>
    <name evidence="3" type="ORF">DAPPUDRAFT_222588</name>
</gene>
<dbReference type="Proteomes" id="UP000000305">
    <property type="component" value="Unassembled WGS sequence"/>
</dbReference>
<protein>
    <recommendedName>
        <fullName evidence="2">Chitin-binding type-2 domain-containing protein</fullName>
    </recommendedName>
</protein>
<dbReference type="OrthoDB" id="6020543at2759"/>
<feature type="compositionally biased region" description="Polar residues" evidence="1">
    <location>
        <begin position="1"/>
        <end position="20"/>
    </location>
</feature>
<organism evidence="3 4">
    <name type="scientific">Daphnia pulex</name>
    <name type="common">Water flea</name>
    <dbReference type="NCBI Taxonomy" id="6669"/>
    <lineage>
        <taxon>Eukaryota</taxon>
        <taxon>Metazoa</taxon>
        <taxon>Ecdysozoa</taxon>
        <taxon>Arthropoda</taxon>
        <taxon>Crustacea</taxon>
        <taxon>Branchiopoda</taxon>
        <taxon>Diplostraca</taxon>
        <taxon>Cladocera</taxon>
        <taxon>Anomopoda</taxon>
        <taxon>Daphniidae</taxon>
        <taxon>Daphnia</taxon>
    </lineage>
</organism>
<dbReference type="GO" id="GO:0005576">
    <property type="term" value="C:extracellular region"/>
    <property type="evidence" value="ECO:0007669"/>
    <property type="project" value="InterPro"/>
</dbReference>
<evidence type="ECO:0000256" key="1">
    <source>
        <dbReference type="SAM" id="MobiDB-lite"/>
    </source>
</evidence>
<dbReference type="EMBL" id="GL732532">
    <property type="protein sequence ID" value="EFX85343.1"/>
    <property type="molecule type" value="Genomic_DNA"/>
</dbReference>
<dbReference type="HOGENOM" id="CLU_1887789_0_0_1"/>
<dbReference type="KEGG" id="dpx:DAPPUDRAFT_222588"/>
<feature type="compositionally biased region" description="Low complexity" evidence="1">
    <location>
        <begin position="21"/>
        <end position="53"/>
    </location>
</feature>
<name>E9G4Q8_DAPPU</name>
<dbReference type="InterPro" id="IPR002557">
    <property type="entry name" value="Chitin-bd_dom"/>
</dbReference>
<dbReference type="GO" id="GO:0008061">
    <property type="term" value="F:chitin binding"/>
    <property type="evidence" value="ECO:0007669"/>
    <property type="project" value="InterPro"/>
</dbReference>
<feature type="domain" description="Chitin-binding type-2" evidence="2">
    <location>
        <begin position="72"/>
        <end position="131"/>
    </location>
</feature>
<feature type="region of interest" description="Disordered" evidence="1">
    <location>
        <begin position="1"/>
        <end position="53"/>
    </location>
</feature>
<dbReference type="Gene3D" id="3.20.20.80">
    <property type="entry name" value="Glycosidases"/>
    <property type="match status" value="1"/>
</dbReference>
<evidence type="ECO:0000259" key="2">
    <source>
        <dbReference type="PROSITE" id="PS50940"/>
    </source>
</evidence>
<dbReference type="SMART" id="SM00494">
    <property type="entry name" value="ChtBD2"/>
    <property type="match status" value="1"/>
</dbReference>
<proteinExistence type="predicted"/>
<dbReference type="InParanoid" id="E9G4Q8"/>
<evidence type="ECO:0000313" key="4">
    <source>
        <dbReference type="Proteomes" id="UP000000305"/>
    </source>
</evidence>
<evidence type="ECO:0000313" key="3">
    <source>
        <dbReference type="EMBL" id="EFX85343.1"/>
    </source>
</evidence>
<sequence>MQTTPSVETTMNTQSTATNPESTAMTTTILTTSTIPSEPTTTTTTSTSTTSVTTTVTTAVTTEVPTTTISASFTCPDTSEKKYPDPENPCNGKYYQCSGGIATLTDCQENLIFNSKAQLCTPCSLVPACAAECDK</sequence>